<name>A0ABR6ULZ2_9PSED</name>
<gene>
    <name evidence="1" type="ORF">HU811_02105</name>
</gene>
<accession>A0ABR6ULZ2</accession>
<reference evidence="1 2" key="1">
    <citation type="journal article" date="2020" name="Microorganisms">
        <title>Reliable Identification of Environmental Pseudomonas Isolates Using the rpoD Gene.</title>
        <authorList>
            <consortium name="The Broad Institute Genome Sequencing Platform"/>
            <person name="Girard L."/>
            <person name="Lood C."/>
            <person name="Rokni-Zadeh H."/>
            <person name="van Noort V."/>
            <person name="Lavigne R."/>
            <person name="De Mot R."/>
        </authorList>
    </citation>
    <scope>NUCLEOTIDE SEQUENCE [LARGE SCALE GENOMIC DNA]</scope>
    <source>
        <strain evidence="1 2">SWRI196</strain>
    </source>
</reference>
<comment type="caution">
    <text evidence="1">The sequence shown here is derived from an EMBL/GenBank/DDBJ whole genome shotgun (WGS) entry which is preliminary data.</text>
</comment>
<evidence type="ECO:0000313" key="2">
    <source>
        <dbReference type="Proteomes" id="UP000617171"/>
    </source>
</evidence>
<evidence type="ECO:0000313" key="1">
    <source>
        <dbReference type="EMBL" id="MBC3345427.1"/>
    </source>
</evidence>
<protein>
    <submittedName>
        <fullName evidence="1">Uncharacterized protein</fullName>
    </submittedName>
</protein>
<keyword evidence="2" id="KW-1185">Reference proteome</keyword>
<dbReference type="RefSeq" id="WP_186653625.1">
    <property type="nucleotide sequence ID" value="NZ_JABWQV010000003.1"/>
</dbReference>
<dbReference type="EMBL" id="JABWQV010000003">
    <property type="protein sequence ID" value="MBC3345427.1"/>
    <property type="molecule type" value="Genomic_DNA"/>
</dbReference>
<dbReference type="Proteomes" id="UP000617171">
    <property type="component" value="Unassembled WGS sequence"/>
</dbReference>
<proteinExistence type="predicted"/>
<organism evidence="1 2">
    <name type="scientific">Pseudomonas tehranensis</name>
    <dbReference type="NCBI Taxonomy" id="2745502"/>
    <lineage>
        <taxon>Bacteria</taxon>
        <taxon>Pseudomonadati</taxon>
        <taxon>Pseudomonadota</taxon>
        <taxon>Gammaproteobacteria</taxon>
        <taxon>Pseudomonadales</taxon>
        <taxon>Pseudomonadaceae</taxon>
        <taxon>Pseudomonas</taxon>
    </lineage>
</organism>
<sequence>MSFEAIQTTQFDLTRNAAFHAGQMKSFAASLSKSLNELLNSEVPTEQWGTSAAIGSDGITLRVSTPFGEARAVSVVYLSGGYIGLRYVFEKLVTAAGGEAIFQPVWAVRISGEGKVVSDDGADPIFSMRAISANERDNGVVTVALSALYAIATDQGYYVADEEVG</sequence>